<dbReference type="EC" id="3.1.26.4" evidence="3"/>
<reference evidence="9" key="1">
    <citation type="submission" date="2023-06" db="EMBL/GenBank/DDBJ databases">
        <authorList>
            <consortium name="Lawrence Berkeley National Laboratory"/>
            <person name="Ahrendt S."/>
            <person name="Sahu N."/>
            <person name="Indic B."/>
            <person name="Wong-Bajracharya J."/>
            <person name="Merenyi Z."/>
            <person name="Ke H.-M."/>
            <person name="Monk M."/>
            <person name="Kocsube S."/>
            <person name="Drula E."/>
            <person name="Lipzen A."/>
            <person name="Balint B."/>
            <person name="Henrissat B."/>
            <person name="Andreopoulos B."/>
            <person name="Martin F.M."/>
            <person name="Harder C.B."/>
            <person name="Rigling D."/>
            <person name="Ford K.L."/>
            <person name="Foster G.D."/>
            <person name="Pangilinan J."/>
            <person name="Papanicolaou A."/>
            <person name="Barry K."/>
            <person name="LaButti K."/>
            <person name="Viragh M."/>
            <person name="Koriabine M."/>
            <person name="Yan M."/>
            <person name="Riley R."/>
            <person name="Champramary S."/>
            <person name="Plett K.L."/>
            <person name="Tsai I.J."/>
            <person name="Slot J."/>
            <person name="Sipos G."/>
            <person name="Plett J."/>
            <person name="Nagy L.G."/>
            <person name="Grigoriev I.V."/>
        </authorList>
    </citation>
    <scope>NUCLEOTIDE SEQUENCE</scope>
    <source>
        <strain evidence="9">HWK02</strain>
    </source>
</reference>
<dbReference type="Pfam" id="PF00075">
    <property type="entry name" value="RNase_H"/>
    <property type="match status" value="1"/>
</dbReference>
<organism evidence="9 10">
    <name type="scientific">Armillaria luteobubalina</name>
    <dbReference type="NCBI Taxonomy" id="153913"/>
    <lineage>
        <taxon>Eukaryota</taxon>
        <taxon>Fungi</taxon>
        <taxon>Dikarya</taxon>
        <taxon>Basidiomycota</taxon>
        <taxon>Agaricomycotina</taxon>
        <taxon>Agaricomycetes</taxon>
        <taxon>Agaricomycetidae</taxon>
        <taxon>Agaricales</taxon>
        <taxon>Marasmiineae</taxon>
        <taxon>Physalacriaceae</taxon>
        <taxon>Armillaria</taxon>
    </lineage>
</organism>
<dbReference type="GO" id="GO:0004523">
    <property type="term" value="F:RNA-DNA hybrid ribonuclease activity"/>
    <property type="evidence" value="ECO:0007669"/>
    <property type="project" value="UniProtKB-EC"/>
</dbReference>
<keyword evidence="5" id="KW-0479">Metal-binding</keyword>
<dbReference type="GO" id="GO:0043137">
    <property type="term" value="P:DNA replication, removal of RNA primer"/>
    <property type="evidence" value="ECO:0007669"/>
    <property type="project" value="TreeGrafter"/>
</dbReference>
<evidence type="ECO:0000313" key="9">
    <source>
        <dbReference type="EMBL" id="KAK0500691.1"/>
    </source>
</evidence>
<evidence type="ECO:0000259" key="8">
    <source>
        <dbReference type="PROSITE" id="PS50879"/>
    </source>
</evidence>
<evidence type="ECO:0000256" key="3">
    <source>
        <dbReference type="ARBA" id="ARBA00012180"/>
    </source>
</evidence>
<dbReference type="Proteomes" id="UP001175228">
    <property type="component" value="Unassembled WGS sequence"/>
</dbReference>
<accession>A0AA39QF25</accession>
<dbReference type="InterPro" id="IPR012337">
    <property type="entry name" value="RNaseH-like_sf"/>
</dbReference>
<proteinExistence type="inferred from homology"/>
<evidence type="ECO:0000256" key="1">
    <source>
        <dbReference type="ARBA" id="ARBA00000077"/>
    </source>
</evidence>
<keyword evidence="7" id="KW-0378">Hydrolase</keyword>
<dbReference type="EMBL" id="JAUEPU010000007">
    <property type="protein sequence ID" value="KAK0500691.1"/>
    <property type="molecule type" value="Genomic_DNA"/>
</dbReference>
<evidence type="ECO:0000256" key="4">
    <source>
        <dbReference type="ARBA" id="ARBA00022722"/>
    </source>
</evidence>
<gene>
    <name evidence="9" type="ORF">EDD18DRAFT_775864</name>
</gene>
<dbReference type="GO" id="GO:0003676">
    <property type="term" value="F:nucleic acid binding"/>
    <property type="evidence" value="ECO:0007669"/>
    <property type="project" value="InterPro"/>
</dbReference>
<dbReference type="SUPFAM" id="SSF53098">
    <property type="entry name" value="Ribonuclease H-like"/>
    <property type="match status" value="1"/>
</dbReference>
<keyword evidence="10" id="KW-1185">Reference proteome</keyword>
<dbReference type="PANTHER" id="PTHR10642:SF26">
    <property type="entry name" value="RIBONUCLEASE H1"/>
    <property type="match status" value="1"/>
</dbReference>
<name>A0AA39QF25_9AGAR</name>
<keyword evidence="6" id="KW-0255">Endonuclease</keyword>
<evidence type="ECO:0000256" key="6">
    <source>
        <dbReference type="ARBA" id="ARBA00022759"/>
    </source>
</evidence>
<dbReference type="GO" id="GO:0046872">
    <property type="term" value="F:metal ion binding"/>
    <property type="evidence" value="ECO:0007669"/>
    <property type="project" value="UniProtKB-KW"/>
</dbReference>
<dbReference type="InterPro" id="IPR002156">
    <property type="entry name" value="RNaseH_domain"/>
</dbReference>
<sequence length="206" mass="23514">MSSESSADPIIVFFSGSCKNNGFDDSAAGSGVWWGTQHPKNLALRTPGKQTNICAELFGLLTVLEQIRQIDVEDTHSSDAFLIHTDRKYTFDCFTRFLPKWRINNFCKTKNKGSIENVELIRYITVLLDYVSLRHDVKLVFVPWDENRPARVLAEQASNLDKVEDVIWSDCRKEIEEKLVRKQIFVLDAYFDSWGKIGASSCRNGV</sequence>
<dbReference type="InterPro" id="IPR050092">
    <property type="entry name" value="RNase_H"/>
</dbReference>
<feature type="domain" description="RNase H type-1" evidence="8">
    <location>
        <begin position="6"/>
        <end position="163"/>
    </location>
</feature>
<evidence type="ECO:0000256" key="7">
    <source>
        <dbReference type="ARBA" id="ARBA00022801"/>
    </source>
</evidence>
<evidence type="ECO:0000256" key="2">
    <source>
        <dbReference type="ARBA" id="ARBA00005300"/>
    </source>
</evidence>
<dbReference type="InterPro" id="IPR036397">
    <property type="entry name" value="RNaseH_sf"/>
</dbReference>
<dbReference type="Gene3D" id="3.30.420.10">
    <property type="entry name" value="Ribonuclease H-like superfamily/Ribonuclease H"/>
    <property type="match status" value="1"/>
</dbReference>
<dbReference type="PANTHER" id="PTHR10642">
    <property type="entry name" value="RIBONUCLEASE H1"/>
    <property type="match status" value="1"/>
</dbReference>
<comment type="catalytic activity">
    <reaction evidence="1">
        <text>Endonucleolytic cleavage to 5'-phosphomonoester.</text>
        <dbReference type="EC" id="3.1.26.4"/>
    </reaction>
</comment>
<evidence type="ECO:0000256" key="5">
    <source>
        <dbReference type="ARBA" id="ARBA00022723"/>
    </source>
</evidence>
<comment type="similarity">
    <text evidence="2">Belongs to the RNase H family.</text>
</comment>
<evidence type="ECO:0000313" key="10">
    <source>
        <dbReference type="Proteomes" id="UP001175228"/>
    </source>
</evidence>
<protein>
    <recommendedName>
        <fullName evidence="3">ribonuclease H</fullName>
        <ecNumber evidence="3">3.1.26.4</ecNumber>
    </recommendedName>
</protein>
<keyword evidence="4" id="KW-0540">Nuclease</keyword>
<dbReference type="PROSITE" id="PS50879">
    <property type="entry name" value="RNASE_H_1"/>
    <property type="match status" value="1"/>
</dbReference>
<dbReference type="AlphaFoldDB" id="A0AA39QF25"/>
<comment type="caution">
    <text evidence="9">The sequence shown here is derived from an EMBL/GenBank/DDBJ whole genome shotgun (WGS) entry which is preliminary data.</text>
</comment>